<dbReference type="AlphaFoldDB" id="A0A5S9IJF3"/>
<feature type="domain" description="Pyrrolo-quinoline quinone repeat" evidence="1">
    <location>
        <begin position="110"/>
        <end position="356"/>
    </location>
</feature>
<dbReference type="KEGG" id="uam:UABAM_00973"/>
<evidence type="ECO:0000313" key="3">
    <source>
        <dbReference type="Proteomes" id="UP000326354"/>
    </source>
</evidence>
<dbReference type="EMBL" id="AP019860">
    <property type="protein sequence ID" value="BBM82630.1"/>
    <property type="molecule type" value="Genomic_DNA"/>
</dbReference>
<dbReference type="PANTHER" id="PTHR34512:SF30">
    <property type="entry name" value="OUTER MEMBRANE PROTEIN ASSEMBLY FACTOR BAMB"/>
    <property type="match status" value="1"/>
</dbReference>
<name>A0A5S9IJF3_UABAM</name>
<keyword evidence="3" id="KW-1185">Reference proteome</keyword>
<dbReference type="SMART" id="SM00564">
    <property type="entry name" value="PQQ"/>
    <property type="match status" value="3"/>
</dbReference>
<dbReference type="InterPro" id="IPR015943">
    <property type="entry name" value="WD40/YVTN_repeat-like_dom_sf"/>
</dbReference>
<gene>
    <name evidence="2" type="ORF">UABAM_00973</name>
</gene>
<organism evidence="2 3">
    <name type="scientific">Uabimicrobium amorphum</name>
    <dbReference type="NCBI Taxonomy" id="2596890"/>
    <lineage>
        <taxon>Bacteria</taxon>
        <taxon>Pseudomonadati</taxon>
        <taxon>Planctomycetota</taxon>
        <taxon>Candidatus Uabimicrobiia</taxon>
        <taxon>Candidatus Uabimicrobiales</taxon>
        <taxon>Candidatus Uabimicrobiaceae</taxon>
        <taxon>Candidatus Uabimicrobium</taxon>
    </lineage>
</organism>
<protein>
    <submittedName>
        <fullName evidence="2">Alcohol dehydrogenase</fullName>
    </submittedName>
</protein>
<sequence>MRILLTTILLFSIAYCDDWLQWRGSEGNGISTETSIMNTWPEGGLQKLWEFPLGEGLSGVSVSGTTAITMYGDPPGGIKKKKPTTPQPKKSYGGYNFDIPIHEQEVDKYEYVVAINIEKGKVLWKTKINDLYYNQMGNGPRATPAIDGNRVYTVSGKGNLSCLDLKSGKIIWQVNIFKQFASDNLLFGISSSPIIYKEWLIYQVGKGKNSIAAFDKKTGSVAWTMSGQGPSYATPVVANILGQSQILFFNQEGIVSINPQKQSYIWRFPWKTFQQIHAAAPIVYKNYVFISSGYHTGAGLIKLQKSNQGIQPQLSWKTPRMKNHFSSSILLKEHIYGFHNRILKCMHAVTGKEKWQARGFSKGSMVAFGDNLIVLGEDGRLGLVAANPDKYILKQQFNPFNRKTTCWTTPSVANGKLFIRDKKSLMCFSLRK</sequence>
<proteinExistence type="predicted"/>
<dbReference type="InterPro" id="IPR018391">
    <property type="entry name" value="PQQ_b-propeller_rpt"/>
</dbReference>
<dbReference type="OrthoDB" id="179188at2"/>
<evidence type="ECO:0000313" key="2">
    <source>
        <dbReference type="EMBL" id="BBM82630.1"/>
    </source>
</evidence>
<accession>A0A5S9IJF3</accession>
<dbReference type="Proteomes" id="UP000326354">
    <property type="component" value="Chromosome"/>
</dbReference>
<reference evidence="2 3" key="1">
    <citation type="submission" date="2019-08" db="EMBL/GenBank/DDBJ databases">
        <title>Complete genome sequence of Candidatus Uab amorphum.</title>
        <authorList>
            <person name="Shiratori T."/>
            <person name="Suzuki S."/>
            <person name="Kakizawa Y."/>
            <person name="Ishida K."/>
        </authorList>
    </citation>
    <scope>NUCLEOTIDE SEQUENCE [LARGE SCALE GENOMIC DNA]</scope>
    <source>
        <strain evidence="2 3">SRT547</strain>
    </source>
</reference>
<dbReference type="SUPFAM" id="SSF50998">
    <property type="entry name" value="Quinoprotein alcohol dehydrogenase-like"/>
    <property type="match status" value="1"/>
</dbReference>
<dbReference type="PANTHER" id="PTHR34512">
    <property type="entry name" value="CELL SURFACE PROTEIN"/>
    <property type="match status" value="1"/>
</dbReference>
<dbReference type="Gene3D" id="2.130.10.10">
    <property type="entry name" value="YVTN repeat-like/Quinoprotein amine dehydrogenase"/>
    <property type="match status" value="1"/>
</dbReference>
<dbReference type="InterPro" id="IPR002372">
    <property type="entry name" value="PQQ_rpt_dom"/>
</dbReference>
<dbReference type="InterPro" id="IPR011047">
    <property type="entry name" value="Quinoprotein_ADH-like_sf"/>
</dbReference>
<evidence type="ECO:0000259" key="1">
    <source>
        <dbReference type="Pfam" id="PF13360"/>
    </source>
</evidence>
<dbReference type="RefSeq" id="WP_151966866.1">
    <property type="nucleotide sequence ID" value="NZ_AP019860.1"/>
</dbReference>
<dbReference type="Pfam" id="PF13360">
    <property type="entry name" value="PQQ_2"/>
    <property type="match status" value="1"/>
</dbReference>